<dbReference type="Gene3D" id="3.40.190.150">
    <property type="entry name" value="Bordetella uptake gene, domain 1"/>
    <property type="match status" value="1"/>
</dbReference>
<comment type="caution">
    <text evidence="3">The sequence shown here is derived from an EMBL/GenBank/DDBJ whole genome shotgun (WGS) entry which is preliminary data.</text>
</comment>
<dbReference type="InterPro" id="IPR005064">
    <property type="entry name" value="BUG"/>
</dbReference>
<dbReference type="InterPro" id="IPR042100">
    <property type="entry name" value="Bug_dom1"/>
</dbReference>
<dbReference type="RefSeq" id="WP_147850715.1">
    <property type="nucleotide sequence ID" value="NZ_VDUZ01000044.1"/>
</dbReference>
<reference evidence="3 4" key="1">
    <citation type="submission" date="2019-06" db="EMBL/GenBank/DDBJ databases">
        <title>New taxonomy in bacterial strain CC-CFT640, isolated from vineyard.</title>
        <authorList>
            <person name="Lin S.-Y."/>
            <person name="Tsai C.-F."/>
            <person name="Young C.-C."/>
        </authorList>
    </citation>
    <scope>NUCLEOTIDE SEQUENCE [LARGE SCALE GENOMIC DNA]</scope>
    <source>
        <strain evidence="3 4">CC-CFT640</strain>
    </source>
</reference>
<organism evidence="3 4">
    <name type="scientific">Vineibacter terrae</name>
    <dbReference type="NCBI Taxonomy" id="2586908"/>
    <lineage>
        <taxon>Bacteria</taxon>
        <taxon>Pseudomonadati</taxon>
        <taxon>Pseudomonadota</taxon>
        <taxon>Alphaproteobacteria</taxon>
        <taxon>Hyphomicrobiales</taxon>
        <taxon>Vineibacter</taxon>
    </lineage>
</organism>
<dbReference type="AlphaFoldDB" id="A0A5C8PCX9"/>
<dbReference type="PANTHER" id="PTHR42928:SF5">
    <property type="entry name" value="BLR1237 PROTEIN"/>
    <property type="match status" value="1"/>
</dbReference>
<dbReference type="PANTHER" id="PTHR42928">
    <property type="entry name" value="TRICARBOXYLATE-BINDING PROTEIN"/>
    <property type="match status" value="1"/>
</dbReference>
<dbReference type="Gene3D" id="3.40.190.10">
    <property type="entry name" value="Periplasmic binding protein-like II"/>
    <property type="match status" value="1"/>
</dbReference>
<feature type="chain" id="PRO_5022964001" evidence="2">
    <location>
        <begin position="22"/>
        <end position="322"/>
    </location>
</feature>
<proteinExistence type="inferred from homology"/>
<evidence type="ECO:0000256" key="2">
    <source>
        <dbReference type="SAM" id="SignalP"/>
    </source>
</evidence>
<comment type="similarity">
    <text evidence="1">Belongs to the UPF0065 (bug) family.</text>
</comment>
<name>A0A5C8PCX9_9HYPH</name>
<dbReference type="Pfam" id="PF03401">
    <property type="entry name" value="TctC"/>
    <property type="match status" value="1"/>
</dbReference>
<dbReference type="CDD" id="cd13578">
    <property type="entry name" value="PBP2_Bug27"/>
    <property type="match status" value="1"/>
</dbReference>
<dbReference type="OrthoDB" id="8443386at2"/>
<keyword evidence="4" id="KW-1185">Reference proteome</keyword>
<keyword evidence="2" id="KW-0732">Signal</keyword>
<evidence type="ECO:0000313" key="3">
    <source>
        <dbReference type="EMBL" id="TXL71357.1"/>
    </source>
</evidence>
<feature type="signal peptide" evidence="2">
    <location>
        <begin position="1"/>
        <end position="21"/>
    </location>
</feature>
<gene>
    <name evidence="3" type="ORF">FHP25_30150</name>
</gene>
<sequence length="322" mass="33828">MSRAVLAGVMSALLTLCASLAAAEQFPDRPVRLVVPYPPGGVTDVTARVVAEAMSQTLGQRVIVDNRPGAAGNVGSDLVAKSKPDGYTILMSLIGNTISTSLFKDMPYDFERDFVPVAQVTTSSNVLVVHPSVPARTPQELIALAKARPGTLNYASTGNGTSTHLSGELFKLATGTSIVHVPYRGGAPAQQDLLSGQVQMMFDNIPVSIRHIQLGALRALATTGPERSRGLPDVPTLAEAGVPDVVVEGWMGIVAPAGTPRPVIDKLNAALNQALQVPHVRKTLEDTGATLVGGTPEAFGAFIADETRKWARVVKEARISVD</sequence>
<dbReference type="PIRSF" id="PIRSF017082">
    <property type="entry name" value="YflP"/>
    <property type="match status" value="1"/>
</dbReference>
<evidence type="ECO:0000256" key="1">
    <source>
        <dbReference type="ARBA" id="ARBA00006987"/>
    </source>
</evidence>
<dbReference type="EMBL" id="VDUZ01000044">
    <property type="protein sequence ID" value="TXL71357.1"/>
    <property type="molecule type" value="Genomic_DNA"/>
</dbReference>
<protein>
    <submittedName>
        <fullName evidence="3">Tripartite tricarboxylate transporter substrate binding protein</fullName>
    </submittedName>
</protein>
<accession>A0A5C8PCX9</accession>
<dbReference type="SUPFAM" id="SSF53850">
    <property type="entry name" value="Periplasmic binding protein-like II"/>
    <property type="match status" value="1"/>
</dbReference>
<evidence type="ECO:0000313" key="4">
    <source>
        <dbReference type="Proteomes" id="UP000321638"/>
    </source>
</evidence>
<dbReference type="Proteomes" id="UP000321638">
    <property type="component" value="Unassembled WGS sequence"/>
</dbReference>